<accession>A0AAE3XTE8</accession>
<feature type="transmembrane region" description="Helical" evidence="1">
    <location>
        <begin position="56"/>
        <end position="78"/>
    </location>
</feature>
<feature type="transmembrane region" description="Helical" evidence="1">
    <location>
        <begin position="6"/>
        <end position="24"/>
    </location>
</feature>
<comment type="caution">
    <text evidence="3">The sequence shown here is derived from an EMBL/GenBank/DDBJ whole genome shotgun (WGS) entry which is preliminary data.</text>
</comment>
<keyword evidence="1" id="KW-0472">Membrane</keyword>
<evidence type="ECO:0000256" key="1">
    <source>
        <dbReference type="SAM" id="Phobius"/>
    </source>
</evidence>
<dbReference type="PANTHER" id="PTHR37464">
    <property type="entry name" value="BLL2463 PROTEIN"/>
    <property type="match status" value="1"/>
</dbReference>
<evidence type="ECO:0000259" key="2">
    <source>
        <dbReference type="Pfam" id="PF07584"/>
    </source>
</evidence>
<reference evidence="3" key="1">
    <citation type="submission" date="2023-07" db="EMBL/GenBank/DDBJ databases">
        <title>Genomic Encyclopedia of Type Strains, Phase IV (KMG-IV): sequencing the most valuable type-strain genomes for metagenomic binning, comparative biology and taxonomic classification.</title>
        <authorList>
            <person name="Goeker M."/>
        </authorList>
    </citation>
    <scope>NUCLEOTIDE SEQUENCE</scope>
    <source>
        <strain evidence="3">DSM 26174</strain>
    </source>
</reference>
<dbReference type="PANTHER" id="PTHR37464:SF1">
    <property type="entry name" value="BLL2463 PROTEIN"/>
    <property type="match status" value="1"/>
</dbReference>
<dbReference type="AlphaFoldDB" id="A0AAE3XTE8"/>
<keyword evidence="1" id="KW-0812">Transmembrane</keyword>
<protein>
    <recommendedName>
        <fullName evidence="2">Aerotolerance regulator N-terminal domain-containing protein</fullName>
    </recommendedName>
</protein>
<name>A0AAE3XTE8_9BACT</name>
<evidence type="ECO:0000313" key="4">
    <source>
        <dbReference type="Proteomes" id="UP001185092"/>
    </source>
</evidence>
<proteinExistence type="predicted"/>
<evidence type="ECO:0000313" key="3">
    <source>
        <dbReference type="EMBL" id="MDR6241324.1"/>
    </source>
</evidence>
<dbReference type="EMBL" id="JAVDQD010000007">
    <property type="protein sequence ID" value="MDR6241324.1"/>
    <property type="molecule type" value="Genomic_DNA"/>
</dbReference>
<dbReference type="Pfam" id="PF07584">
    <property type="entry name" value="BatA"/>
    <property type="match status" value="1"/>
</dbReference>
<organism evidence="3 4">
    <name type="scientific">Aureibacter tunicatorum</name>
    <dbReference type="NCBI Taxonomy" id="866807"/>
    <lineage>
        <taxon>Bacteria</taxon>
        <taxon>Pseudomonadati</taxon>
        <taxon>Bacteroidota</taxon>
        <taxon>Cytophagia</taxon>
        <taxon>Cytophagales</taxon>
        <taxon>Persicobacteraceae</taxon>
        <taxon>Aureibacter</taxon>
    </lineage>
</organism>
<keyword evidence="1" id="KW-1133">Transmembrane helix</keyword>
<sequence length="664" mass="75122">MNFLYPQFLWALTALAIPVMIHLFNLRKVKKVHFTNNAFLHQVQSQNKSKQRIKHLLILCSRMLALAFLVIAFARPFIPASEDAVASDKVNIYLDNSLSMSNKMSNDNSAFDEAISYVNTLSEVYPEGTKFRLLTNDFSPISNRYLSKKQLGEYLTELKMTGVSRPWTSITSRLKQGNEAGQTFWLSDFQKSTMGDLDLNVLDSSIVTTIVPLDYDSPSNILIDTVYLGSPSLSDFEQNHLHVKFVNRGSISRNDVPVRLLINDFQTANTTVDLSPGEEKEVVFDLGNKMGRVNKGLLEIQDFPVSYDNDYYFTLKKAPKLNIADLAGNQMTKDIGHVFSNDQLFDYKRHNASNLDYSLFNRSDFVVLNGLDDVDEALSAGLQDYMSKGGVALLLPTSNAGKSGYKLLGRSLELKDKEASRHEVSKLDLEDPFFDQIFDGDQNKYQMFEASMAFKSPKARDVKMRYENGQPFLFEEAGQKNLWVLNSQVDDEGAFNNHALFVPMMYKLANSSRGGVISRLAYYLNEPMVGMHLDSISKQDVVALKNDGFELIPAQQFQGNKLMMELPKDKLTKGFYDITLDGRPLDVIALNPDKSESYLENYSLENMLEMASSRASVNVMEALDSKDFAKTLTEAYQGRELWVYAVIFVLFFLLGEVLIIRFVK</sequence>
<dbReference type="NCBIfam" id="TIGR02226">
    <property type="entry name" value="two_anch"/>
    <property type="match status" value="1"/>
</dbReference>
<feature type="domain" description="Aerotolerance regulator N-terminal" evidence="2">
    <location>
        <begin position="1"/>
        <end position="76"/>
    </location>
</feature>
<dbReference type="Proteomes" id="UP001185092">
    <property type="component" value="Unassembled WGS sequence"/>
</dbReference>
<gene>
    <name evidence="3" type="ORF">HNQ88_004402</name>
</gene>
<dbReference type="InterPro" id="IPR024163">
    <property type="entry name" value="Aerotolerance_reg_N"/>
</dbReference>
<dbReference type="RefSeq" id="WP_309941980.1">
    <property type="nucleotide sequence ID" value="NZ_AP025305.1"/>
</dbReference>
<dbReference type="InterPro" id="IPR011933">
    <property type="entry name" value="Double_TM_dom"/>
</dbReference>
<feature type="transmembrane region" description="Helical" evidence="1">
    <location>
        <begin position="641"/>
        <end position="663"/>
    </location>
</feature>
<keyword evidence="4" id="KW-1185">Reference proteome</keyword>